<name>A0A2B4S8R2_STYPI</name>
<feature type="compositionally biased region" description="Acidic residues" evidence="1">
    <location>
        <begin position="426"/>
        <end position="438"/>
    </location>
</feature>
<dbReference type="EMBL" id="LSMT01000163">
    <property type="protein sequence ID" value="PFX24968.1"/>
    <property type="molecule type" value="Genomic_DNA"/>
</dbReference>
<dbReference type="SMART" id="SM00198">
    <property type="entry name" value="SCP"/>
    <property type="match status" value="1"/>
</dbReference>
<dbReference type="InterPro" id="IPR014044">
    <property type="entry name" value="CAP_dom"/>
</dbReference>
<evidence type="ECO:0000313" key="5">
    <source>
        <dbReference type="Proteomes" id="UP000225706"/>
    </source>
</evidence>
<feature type="signal peptide" evidence="2">
    <location>
        <begin position="1"/>
        <end position="18"/>
    </location>
</feature>
<dbReference type="InterPro" id="IPR035940">
    <property type="entry name" value="CAP_sf"/>
</dbReference>
<dbReference type="OrthoDB" id="337038at2759"/>
<dbReference type="AlphaFoldDB" id="A0A2B4S8R2"/>
<keyword evidence="5" id="KW-1185">Reference proteome</keyword>
<dbReference type="Pfam" id="PF00188">
    <property type="entry name" value="CAP"/>
    <property type="match status" value="1"/>
</dbReference>
<dbReference type="CDD" id="cd05382">
    <property type="entry name" value="CAP_GAPR1-like"/>
    <property type="match status" value="1"/>
</dbReference>
<comment type="caution">
    <text evidence="4">The sequence shown here is derived from an EMBL/GenBank/DDBJ whole genome shotgun (WGS) entry which is preliminary data.</text>
</comment>
<organism evidence="4 5">
    <name type="scientific">Stylophora pistillata</name>
    <name type="common">Smooth cauliflower coral</name>
    <dbReference type="NCBI Taxonomy" id="50429"/>
    <lineage>
        <taxon>Eukaryota</taxon>
        <taxon>Metazoa</taxon>
        <taxon>Cnidaria</taxon>
        <taxon>Anthozoa</taxon>
        <taxon>Hexacorallia</taxon>
        <taxon>Scleractinia</taxon>
        <taxon>Astrocoeniina</taxon>
        <taxon>Pocilloporidae</taxon>
        <taxon>Stylophora</taxon>
    </lineage>
</organism>
<protein>
    <submittedName>
        <fullName evidence="4">Golgi-associated plant pathogenesis-related protein 1</fullName>
    </submittedName>
</protein>
<evidence type="ECO:0000313" key="4">
    <source>
        <dbReference type="EMBL" id="PFX24968.1"/>
    </source>
</evidence>
<evidence type="ECO:0000259" key="3">
    <source>
        <dbReference type="SMART" id="SM00198"/>
    </source>
</evidence>
<dbReference type="Gene3D" id="3.40.33.10">
    <property type="entry name" value="CAP"/>
    <property type="match status" value="1"/>
</dbReference>
<accession>A0A2B4S8R2</accession>
<reference evidence="5" key="1">
    <citation type="journal article" date="2017" name="bioRxiv">
        <title>Comparative analysis of the genomes of Stylophora pistillata and Acropora digitifera provides evidence for extensive differences between species of corals.</title>
        <authorList>
            <person name="Voolstra C.R."/>
            <person name="Li Y."/>
            <person name="Liew Y.J."/>
            <person name="Baumgarten S."/>
            <person name="Zoccola D."/>
            <person name="Flot J.-F."/>
            <person name="Tambutte S."/>
            <person name="Allemand D."/>
            <person name="Aranda M."/>
        </authorList>
    </citation>
    <scope>NUCLEOTIDE SEQUENCE [LARGE SCALE GENOMIC DNA]</scope>
</reference>
<dbReference type="PANTHER" id="PTHR10334">
    <property type="entry name" value="CYSTEINE-RICH SECRETORY PROTEIN-RELATED"/>
    <property type="match status" value="1"/>
</dbReference>
<evidence type="ECO:0000256" key="1">
    <source>
        <dbReference type="SAM" id="MobiDB-lite"/>
    </source>
</evidence>
<feature type="region of interest" description="Disordered" evidence="1">
    <location>
        <begin position="394"/>
        <end position="449"/>
    </location>
</feature>
<feature type="chain" id="PRO_5012744498" evidence="2">
    <location>
        <begin position="19"/>
        <end position="449"/>
    </location>
</feature>
<keyword evidence="2" id="KW-0732">Signal</keyword>
<feature type="domain" description="SCP" evidence="3">
    <location>
        <begin position="102"/>
        <end position="247"/>
    </location>
</feature>
<dbReference type="InterPro" id="IPR001283">
    <property type="entry name" value="CRISP-related"/>
</dbReference>
<dbReference type="SUPFAM" id="SSF55797">
    <property type="entry name" value="PR-1-like"/>
    <property type="match status" value="1"/>
</dbReference>
<evidence type="ECO:0000256" key="2">
    <source>
        <dbReference type="SAM" id="SignalP"/>
    </source>
</evidence>
<proteinExistence type="predicted"/>
<dbReference type="STRING" id="50429.A0A2B4S8R2"/>
<dbReference type="Proteomes" id="UP000225706">
    <property type="component" value="Unassembled WGS sequence"/>
</dbReference>
<dbReference type="InterPro" id="IPR034113">
    <property type="entry name" value="SCP_GAPR1-like"/>
</dbReference>
<sequence>MILTLSVLFVFSRSGVEASLSYGNMKIEGTGNISPNYTSVDIHFEIANVEKSQPYTPTRFGMKPKALPIAVRPRVHTTVPFSFKDTWYHKEKPSFGVETEREFLKSALESHNRFRAIHNSPPLRINIKMLREAEQFAKKLLQRGVKKQPMVHEDVLVLRKEDEGENLASGGSVLGGLTAYGAVKNWYNEVCTYNWGKGGYEPQAAHFMQVIWKNSTEFGIGKAERRKNGRRYTYIVARYKPAIRYNTMENVLKGQFNPQYCKPKPSFSLSDGNQSRFRPKVPSILKGHLLKQLSYAHKKPAIFQRSHTLNRGKINPKETVNHPGGSYDSSYIKYNNGYLKSATKTHPHAQGHLNDKLSYYAGNSWGTNTDKRLSTTATEYFPKQAEVLEEFIEGDDPDKEKYYQGNGKNGTVESMRHSLIPVMNSEDAEIDDEPSEEEQSTKTFTPKYS</sequence>
<gene>
    <name evidence="4" type="primary">Glipr2</name>
    <name evidence="4" type="ORF">AWC38_SpisGene10436</name>
</gene>